<sequence length="135" mass="14944">MAVAEGTARQVSVAELSQVFVEELEGRDDDADWEIEDWSKTHVVQELRRLGANAESIKLGDEVRLVFSATLTASVVDLSPGVAAHFTEDGKLAFLAFNVLDARAARRLALAKEFDVCRRSSSRAKQKMQPTLKWP</sequence>
<organism evidence="1">
    <name type="scientific">Cladocopium goreaui</name>
    <dbReference type="NCBI Taxonomy" id="2562237"/>
    <lineage>
        <taxon>Eukaryota</taxon>
        <taxon>Sar</taxon>
        <taxon>Alveolata</taxon>
        <taxon>Dinophyceae</taxon>
        <taxon>Suessiales</taxon>
        <taxon>Symbiodiniaceae</taxon>
        <taxon>Cladocopium</taxon>
    </lineage>
</organism>
<evidence type="ECO:0000313" key="3">
    <source>
        <dbReference type="Proteomes" id="UP001152797"/>
    </source>
</evidence>
<keyword evidence="3" id="KW-1185">Reference proteome</keyword>
<reference evidence="1" key="1">
    <citation type="submission" date="2022-10" db="EMBL/GenBank/DDBJ databases">
        <authorList>
            <person name="Chen Y."/>
            <person name="Dougan E. K."/>
            <person name="Chan C."/>
            <person name="Rhodes N."/>
            <person name="Thang M."/>
        </authorList>
    </citation>
    <scope>NUCLEOTIDE SEQUENCE</scope>
</reference>
<protein>
    <submittedName>
        <fullName evidence="1">Uncharacterized protein</fullName>
    </submittedName>
</protein>
<accession>A0A9P1GLV0</accession>
<evidence type="ECO:0000313" key="2">
    <source>
        <dbReference type="EMBL" id="CAL1170174.1"/>
    </source>
</evidence>
<dbReference type="AlphaFoldDB" id="A0A9P1GLV0"/>
<dbReference type="EMBL" id="CAMXCT030006602">
    <property type="protein sequence ID" value="CAL4804111.1"/>
    <property type="molecule type" value="Genomic_DNA"/>
</dbReference>
<name>A0A9P1GLV0_9DINO</name>
<dbReference type="Proteomes" id="UP001152797">
    <property type="component" value="Unassembled WGS sequence"/>
</dbReference>
<reference evidence="2" key="2">
    <citation type="submission" date="2024-04" db="EMBL/GenBank/DDBJ databases">
        <authorList>
            <person name="Chen Y."/>
            <person name="Shah S."/>
            <person name="Dougan E. K."/>
            <person name="Thang M."/>
            <person name="Chan C."/>
        </authorList>
    </citation>
    <scope>NUCLEOTIDE SEQUENCE [LARGE SCALE GENOMIC DNA]</scope>
</reference>
<comment type="caution">
    <text evidence="1">The sequence shown here is derived from an EMBL/GenBank/DDBJ whole genome shotgun (WGS) entry which is preliminary data.</text>
</comment>
<proteinExistence type="predicted"/>
<gene>
    <name evidence="1" type="ORF">C1SCF055_LOCUS41500</name>
</gene>
<evidence type="ECO:0000313" key="1">
    <source>
        <dbReference type="EMBL" id="CAI4016799.1"/>
    </source>
</evidence>
<dbReference type="EMBL" id="CAMXCT010006602">
    <property type="protein sequence ID" value="CAI4016799.1"/>
    <property type="molecule type" value="Genomic_DNA"/>
</dbReference>
<dbReference type="EMBL" id="CAMXCT020006602">
    <property type="protein sequence ID" value="CAL1170174.1"/>
    <property type="molecule type" value="Genomic_DNA"/>
</dbReference>